<proteinExistence type="predicted"/>
<dbReference type="AlphaFoldDB" id="A0AAD7LUE4"/>
<dbReference type="InterPro" id="IPR044969">
    <property type="entry name" value="DFO"/>
</dbReference>
<protein>
    <submittedName>
        <fullName evidence="1">F10K1.23</fullName>
    </submittedName>
</protein>
<dbReference type="PANTHER" id="PTHR37176:SF1">
    <property type="entry name" value="PROTEIN DOUBLE-STRAND BREAK FORMATION"/>
    <property type="match status" value="1"/>
</dbReference>
<dbReference type="EMBL" id="JARAOO010000006">
    <property type="protein sequence ID" value="KAJ7964247.1"/>
    <property type="molecule type" value="Genomic_DNA"/>
</dbReference>
<reference evidence="1" key="1">
    <citation type="journal article" date="2023" name="Science">
        <title>Elucidation of the pathway for biosynthesis of saponin adjuvants from the soapbark tree.</title>
        <authorList>
            <person name="Reed J."/>
            <person name="Orme A."/>
            <person name="El-Demerdash A."/>
            <person name="Owen C."/>
            <person name="Martin L.B.B."/>
            <person name="Misra R.C."/>
            <person name="Kikuchi S."/>
            <person name="Rejzek M."/>
            <person name="Martin A.C."/>
            <person name="Harkess A."/>
            <person name="Leebens-Mack J."/>
            <person name="Louveau T."/>
            <person name="Stephenson M.J."/>
            <person name="Osbourn A."/>
        </authorList>
    </citation>
    <scope>NUCLEOTIDE SEQUENCE</scope>
    <source>
        <strain evidence="1">S10</strain>
    </source>
</reference>
<name>A0AAD7LUE4_QUISA</name>
<evidence type="ECO:0000313" key="2">
    <source>
        <dbReference type="Proteomes" id="UP001163823"/>
    </source>
</evidence>
<dbReference type="Proteomes" id="UP001163823">
    <property type="component" value="Chromosome 6"/>
</dbReference>
<dbReference type="GO" id="GO:0042138">
    <property type="term" value="P:meiotic DNA double-strand break formation"/>
    <property type="evidence" value="ECO:0007669"/>
    <property type="project" value="InterPro"/>
</dbReference>
<gene>
    <name evidence="1" type="ORF">O6P43_014092</name>
</gene>
<sequence>MSQLSLFHLQIKTRRSASSPSSSIFINLLLSKYFPGFPWGQFSQFLSPYRRFNETTIQILESVLVSKDVKSLMEVRSSLTEFLRSESLCVIRTIADKTVQQKLLVLEFFVRAFAIVGDSESCLALRYEALVMRQLKSASCEWLRVSYDEWLNFAEHALDSGFHSIAGKACENALLCFQKNDLVEPETYKFSEDLGAVRKIKRLKDFAMTSISSRSVQVQAAEYLKRKRTEKSKTDSFCKENQCLASISFRNGIKKRNLQKLHEHQSILRINDELDINNMDEVNASLYMLVCCKFHNSTLNKRVHKYRRPAYDASVAAQVGVPRVEKQVIFSLLVLLGSKILIACIRLC</sequence>
<comment type="caution">
    <text evidence="1">The sequence shown here is derived from an EMBL/GenBank/DDBJ whole genome shotgun (WGS) entry which is preliminary data.</text>
</comment>
<keyword evidence="2" id="KW-1185">Reference proteome</keyword>
<organism evidence="1 2">
    <name type="scientific">Quillaja saponaria</name>
    <name type="common">Soap bark tree</name>
    <dbReference type="NCBI Taxonomy" id="32244"/>
    <lineage>
        <taxon>Eukaryota</taxon>
        <taxon>Viridiplantae</taxon>
        <taxon>Streptophyta</taxon>
        <taxon>Embryophyta</taxon>
        <taxon>Tracheophyta</taxon>
        <taxon>Spermatophyta</taxon>
        <taxon>Magnoliopsida</taxon>
        <taxon>eudicotyledons</taxon>
        <taxon>Gunneridae</taxon>
        <taxon>Pentapetalae</taxon>
        <taxon>rosids</taxon>
        <taxon>fabids</taxon>
        <taxon>Fabales</taxon>
        <taxon>Quillajaceae</taxon>
        <taxon>Quillaja</taxon>
    </lineage>
</organism>
<dbReference type="PANTHER" id="PTHR37176">
    <property type="entry name" value="F10K1.23"/>
    <property type="match status" value="1"/>
</dbReference>
<evidence type="ECO:0000313" key="1">
    <source>
        <dbReference type="EMBL" id="KAJ7964247.1"/>
    </source>
</evidence>
<accession>A0AAD7LUE4</accession>